<sequence>MDNFRKSETHTSSQTSEQTRHQSAGQFAQEIKNWNLQDSPVAESMSTEWTDEKHSLYLKSMEASFVNQLYNSTHFLDWRSDKNNVSDIISTSQIQRTSSGQFKVLRGGRWQRINFQRPDFKSNKAHNSGNLLASPWIRHYKSAGKPQTVASTSAAGVAGTESRATNSRGNKAVSCRTATSSGHFDASRSDLCHHDMVGSCTEASGQNFIDEEIEGEKARPTCSSKKMKTHIIVASSRDKVVPLRDSKPPMKENGPEKCAFVAR</sequence>
<evidence type="ECO:0000313" key="2">
    <source>
        <dbReference type="Proteomes" id="UP001163603"/>
    </source>
</evidence>
<accession>A0ACC0XV34</accession>
<organism evidence="1 2">
    <name type="scientific">Pistacia integerrima</name>
    <dbReference type="NCBI Taxonomy" id="434235"/>
    <lineage>
        <taxon>Eukaryota</taxon>
        <taxon>Viridiplantae</taxon>
        <taxon>Streptophyta</taxon>
        <taxon>Embryophyta</taxon>
        <taxon>Tracheophyta</taxon>
        <taxon>Spermatophyta</taxon>
        <taxon>Magnoliopsida</taxon>
        <taxon>eudicotyledons</taxon>
        <taxon>Gunneridae</taxon>
        <taxon>Pentapetalae</taxon>
        <taxon>rosids</taxon>
        <taxon>malvids</taxon>
        <taxon>Sapindales</taxon>
        <taxon>Anacardiaceae</taxon>
        <taxon>Pistacia</taxon>
    </lineage>
</organism>
<dbReference type="EMBL" id="CM047745">
    <property type="protein sequence ID" value="KAJ0025159.1"/>
    <property type="molecule type" value="Genomic_DNA"/>
</dbReference>
<proteinExistence type="predicted"/>
<dbReference type="Proteomes" id="UP001163603">
    <property type="component" value="Chromosome 10"/>
</dbReference>
<comment type="caution">
    <text evidence="1">The sequence shown here is derived from an EMBL/GenBank/DDBJ whole genome shotgun (WGS) entry which is preliminary data.</text>
</comment>
<keyword evidence="2" id="KW-1185">Reference proteome</keyword>
<reference evidence="2" key="1">
    <citation type="journal article" date="2023" name="G3 (Bethesda)">
        <title>Genome assembly and association tests identify interacting loci associated with vigor, precocity, and sex in interspecific pistachio rootstocks.</title>
        <authorList>
            <person name="Palmer W."/>
            <person name="Jacygrad E."/>
            <person name="Sagayaradj S."/>
            <person name="Cavanaugh K."/>
            <person name="Han R."/>
            <person name="Bertier L."/>
            <person name="Beede B."/>
            <person name="Kafkas S."/>
            <person name="Golino D."/>
            <person name="Preece J."/>
            <person name="Michelmore R."/>
        </authorList>
    </citation>
    <scope>NUCLEOTIDE SEQUENCE [LARGE SCALE GENOMIC DNA]</scope>
</reference>
<evidence type="ECO:0000313" key="1">
    <source>
        <dbReference type="EMBL" id="KAJ0025159.1"/>
    </source>
</evidence>
<name>A0ACC0XV34_9ROSI</name>
<gene>
    <name evidence="1" type="ORF">Pint_08774</name>
</gene>
<protein>
    <submittedName>
        <fullName evidence="1">Uncharacterized protein</fullName>
    </submittedName>
</protein>